<dbReference type="Proteomes" id="UP000254326">
    <property type="component" value="Unassembled WGS sequence"/>
</dbReference>
<dbReference type="PIRSF" id="PIRSF006257">
    <property type="entry name" value="UCP006257"/>
    <property type="match status" value="1"/>
</dbReference>
<gene>
    <name evidence="2" type="ORF">DN730_15675</name>
</gene>
<accession>A0A370U5V5</accession>
<reference evidence="2 3" key="1">
    <citation type="submission" date="2018-06" db="EMBL/GenBank/DDBJ databases">
        <title>Marinomonas sp. YLB-05 draft genome sequence.</title>
        <authorList>
            <person name="Yu L."/>
            <person name="Tang X."/>
        </authorList>
    </citation>
    <scope>NUCLEOTIDE SEQUENCE [LARGE SCALE GENOMIC DNA]</scope>
    <source>
        <strain evidence="2 3">YLB-05</strain>
    </source>
</reference>
<dbReference type="RefSeq" id="WP_115469096.1">
    <property type="nucleotide sequence ID" value="NZ_QKRA01000009.1"/>
</dbReference>
<evidence type="ECO:0000313" key="2">
    <source>
        <dbReference type="EMBL" id="RDL43145.1"/>
    </source>
</evidence>
<feature type="domain" description="YqcC-like" evidence="1">
    <location>
        <begin position="12"/>
        <end position="106"/>
    </location>
</feature>
<evidence type="ECO:0000259" key="1">
    <source>
        <dbReference type="Pfam" id="PF04287"/>
    </source>
</evidence>
<dbReference type="OrthoDB" id="8794567at2"/>
<dbReference type="EMBL" id="QKRA01000009">
    <property type="protein sequence ID" value="RDL43145.1"/>
    <property type="molecule type" value="Genomic_DNA"/>
</dbReference>
<evidence type="ECO:0000313" key="3">
    <source>
        <dbReference type="Proteomes" id="UP000254326"/>
    </source>
</evidence>
<dbReference type="InterPro" id="IPR007384">
    <property type="entry name" value="UCP006257"/>
</dbReference>
<comment type="caution">
    <text evidence="2">The sequence shown here is derived from an EMBL/GenBank/DDBJ whole genome shotgun (WGS) entry which is preliminary data.</text>
</comment>
<dbReference type="PANTHER" id="PTHR39586:SF1">
    <property type="entry name" value="CYTOPLASMIC PROTEIN"/>
    <property type="match status" value="1"/>
</dbReference>
<dbReference type="InterPro" id="IPR036814">
    <property type="entry name" value="YqcC-like_sf"/>
</dbReference>
<sequence>MYQQAERYSILARHLVDLQVVMQEIQLWNSEPPTSEQLASVQPFCVDTMSLEQWLRYVFMARCQILIDQQLPLPNRCDIAPMVEQAFYWKEPSDVKKLLESLERIDLHLSRSGALKW</sequence>
<protein>
    <submittedName>
        <fullName evidence="2">YqcC family protein</fullName>
    </submittedName>
</protein>
<dbReference type="PANTHER" id="PTHR39586">
    <property type="entry name" value="CYTOPLASMIC PROTEIN-RELATED"/>
    <property type="match status" value="1"/>
</dbReference>
<dbReference type="AlphaFoldDB" id="A0A370U5V5"/>
<dbReference type="Gene3D" id="1.20.1440.40">
    <property type="entry name" value="YqcC-like"/>
    <property type="match status" value="1"/>
</dbReference>
<proteinExistence type="predicted"/>
<dbReference type="InterPro" id="IPR023376">
    <property type="entry name" value="YqcC-like_dom"/>
</dbReference>
<name>A0A370U5V5_9GAMM</name>
<keyword evidence="3" id="KW-1185">Reference proteome</keyword>
<dbReference type="GO" id="GO:0044010">
    <property type="term" value="P:single-species biofilm formation"/>
    <property type="evidence" value="ECO:0007669"/>
    <property type="project" value="TreeGrafter"/>
</dbReference>
<dbReference type="SUPFAM" id="SSF158452">
    <property type="entry name" value="YqcC-like"/>
    <property type="match status" value="1"/>
</dbReference>
<organism evidence="2 3">
    <name type="scientific">Marinomonas piezotolerans</name>
    <dbReference type="NCBI Taxonomy" id="2213058"/>
    <lineage>
        <taxon>Bacteria</taxon>
        <taxon>Pseudomonadati</taxon>
        <taxon>Pseudomonadota</taxon>
        <taxon>Gammaproteobacteria</taxon>
        <taxon>Oceanospirillales</taxon>
        <taxon>Oceanospirillaceae</taxon>
        <taxon>Marinomonas</taxon>
    </lineage>
</organism>
<dbReference type="Pfam" id="PF04287">
    <property type="entry name" value="DUF446"/>
    <property type="match status" value="1"/>
</dbReference>